<feature type="region of interest" description="Disordered" evidence="1">
    <location>
        <begin position="1"/>
        <end position="23"/>
    </location>
</feature>
<dbReference type="Proteomes" id="UP000030742">
    <property type="component" value="Unassembled WGS sequence"/>
</dbReference>
<proteinExistence type="predicted"/>
<sequence>MSAGCPTTPLRPGSGASSNKHHKKTVEHAINCLTTEMSELSIFDRSYISIPTRREKFLSTSCLDYSADSLCL</sequence>
<gene>
    <name evidence="2" type="ORF">D910_06942</name>
</gene>
<evidence type="ECO:0000256" key="1">
    <source>
        <dbReference type="SAM" id="MobiDB-lite"/>
    </source>
</evidence>
<evidence type="ECO:0000313" key="2">
    <source>
        <dbReference type="EMBL" id="ERL89577.1"/>
    </source>
</evidence>
<dbReference type="EMBL" id="KB632173">
    <property type="protein sequence ID" value="ERL89577.1"/>
    <property type="molecule type" value="Genomic_DNA"/>
</dbReference>
<name>U4U935_DENPD</name>
<accession>U4U935</accession>
<dbReference type="AlphaFoldDB" id="U4U935"/>
<evidence type="ECO:0000313" key="3">
    <source>
        <dbReference type="Proteomes" id="UP000030742"/>
    </source>
</evidence>
<protein>
    <submittedName>
        <fullName evidence="2">Uncharacterized protein</fullName>
    </submittedName>
</protein>
<organism evidence="2 3">
    <name type="scientific">Dendroctonus ponderosae</name>
    <name type="common">Mountain pine beetle</name>
    <dbReference type="NCBI Taxonomy" id="77166"/>
    <lineage>
        <taxon>Eukaryota</taxon>
        <taxon>Metazoa</taxon>
        <taxon>Ecdysozoa</taxon>
        <taxon>Arthropoda</taxon>
        <taxon>Hexapoda</taxon>
        <taxon>Insecta</taxon>
        <taxon>Pterygota</taxon>
        <taxon>Neoptera</taxon>
        <taxon>Endopterygota</taxon>
        <taxon>Coleoptera</taxon>
        <taxon>Polyphaga</taxon>
        <taxon>Cucujiformia</taxon>
        <taxon>Curculionidae</taxon>
        <taxon>Scolytinae</taxon>
        <taxon>Dendroctonus</taxon>
    </lineage>
</organism>
<reference evidence="2 3" key="1">
    <citation type="journal article" date="2013" name="Genome Biol.">
        <title>Draft genome of the mountain pine beetle, Dendroctonus ponderosae Hopkins, a major forest pest.</title>
        <authorList>
            <person name="Keeling C.I."/>
            <person name="Yuen M.M."/>
            <person name="Liao N.Y."/>
            <person name="Docking T.R."/>
            <person name="Chan S.K."/>
            <person name="Taylor G.A."/>
            <person name="Palmquist D.L."/>
            <person name="Jackman S.D."/>
            <person name="Nguyen A."/>
            <person name="Li M."/>
            <person name="Henderson H."/>
            <person name="Janes J.K."/>
            <person name="Zhao Y."/>
            <person name="Pandoh P."/>
            <person name="Moore R."/>
            <person name="Sperling F.A."/>
            <person name="Huber D.P."/>
            <person name="Birol I."/>
            <person name="Jones S.J."/>
            <person name="Bohlmann J."/>
        </authorList>
    </citation>
    <scope>NUCLEOTIDE SEQUENCE</scope>
</reference>